<sequence>MHRAGFSCFQRPWKFCKERRSSCCTWKPISLTLMVESGPSASQGVPFRPSNRLCRSLSLIENSSFSTVASWSSRYEARIMSVFPETALVGWGKCNTVAGGHLHRTYPEASRDQVAFKVPNPAPTCAAHRSRVRLPLASRHLRIFSTHLYTLI</sequence>
<reference evidence="1 2" key="1">
    <citation type="submission" date="2015-03" db="EMBL/GenBank/DDBJ databases">
        <title>Genomics and transcriptomics of the oil-accumulating basidiomycete yeast T. oleaginosus allow insights into substrate utilization and the diverse evolutionary trajectories of mating systems in fungi.</title>
        <authorList>
            <consortium name="DOE Joint Genome Institute"/>
            <person name="Kourist R."/>
            <person name="Kracht O."/>
            <person name="Bracharz F."/>
            <person name="Lipzen A."/>
            <person name="Nolan M."/>
            <person name="Ohm R."/>
            <person name="Grigoriev I."/>
            <person name="Sun S."/>
            <person name="Heitman J."/>
            <person name="Bruck T."/>
            <person name="Nowrousian M."/>
        </authorList>
    </citation>
    <scope>NUCLEOTIDE SEQUENCE [LARGE SCALE GENOMIC DNA]</scope>
    <source>
        <strain evidence="1 2">IBC0246</strain>
    </source>
</reference>
<protein>
    <submittedName>
        <fullName evidence="1">Uncharacterized protein</fullName>
    </submittedName>
</protein>
<dbReference type="AlphaFoldDB" id="A0A0J0XFX2"/>
<evidence type="ECO:0000313" key="2">
    <source>
        <dbReference type="Proteomes" id="UP000053611"/>
    </source>
</evidence>
<gene>
    <name evidence="1" type="ORF">CC85DRAFT_165663</name>
</gene>
<name>A0A0J0XFX2_9TREE</name>
<dbReference type="EMBL" id="KQ087244">
    <property type="protein sequence ID" value="KLT39961.1"/>
    <property type="molecule type" value="Genomic_DNA"/>
</dbReference>
<proteinExistence type="predicted"/>
<organism evidence="1 2">
    <name type="scientific">Cutaneotrichosporon oleaginosum</name>
    <dbReference type="NCBI Taxonomy" id="879819"/>
    <lineage>
        <taxon>Eukaryota</taxon>
        <taxon>Fungi</taxon>
        <taxon>Dikarya</taxon>
        <taxon>Basidiomycota</taxon>
        <taxon>Agaricomycotina</taxon>
        <taxon>Tremellomycetes</taxon>
        <taxon>Trichosporonales</taxon>
        <taxon>Trichosporonaceae</taxon>
        <taxon>Cutaneotrichosporon</taxon>
    </lineage>
</organism>
<evidence type="ECO:0000313" key="1">
    <source>
        <dbReference type="EMBL" id="KLT39961.1"/>
    </source>
</evidence>
<keyword evidence="2" id="KW-1185">Reference proteome</keyword>
<accession>A0A0J0XFX2</accession>
<dbReference type="RefSeq" id="XP_018276452.1">
    <property type="nucleotide sequence ID" value="XM_018419688.1"/>
</dbReference>
<dbReference type="GeneID" id="28980291"/>
<dbReference type="Proteomes" id="UP000053611">
    <property type="component" value="Unassembled WGS sequence"/>
</dbReference>